<dbReference type="RefSeq" id="WP_264844965.1">
    <property type="nucleotide sequence ID" value="NZ_BPMA01000002.1"/>
</dbReference>
<reference evidence="1 4" key="1">
    <citation type="submission" date="2021-11" db="EMBL/GenBank/DDBJ databases">
        <title>Draft genome sequence of Capnocytophaga sp. strain KC07075 isolated from cat oral cavity.</title>
        <authorList>
            <person name="Suzuki M."/>
            <person name="Imaoka K."/>
            <person name="Kimura M."/>
            <person name="Morikawa S."/>
            <person name="Maeda K."/>
        </authorList>
    </citation>
    <scope>NUCLEOTIDE SEQUENCE</scope>
    <source>
        <strain evidence="1">KC07075</strain>
        <strain evidence="2 4">KC07079</strain>
    </source>
</reference>
<proteinExistence type="predicted"/>
<dbReference type="Pfam" id="PF14119">
    <property type="entry name" value="DUF4288"/>
    <property type="match status" value="1"/>
</dbReference>
<sequence>MKKYFSTILFRTTNLATKQMIYEETFISVKAENQEDAVQKVTDYAKSCVTTYKNDKGEELHVYFVKIGATQEFLQEDETQDVNEISVRSFENFDEYFKFVIPE</sequence>
<evidence type="ECO:0000313" key="1">
    <source>
        <dbReference type="EMBL" id="GJM49046.1"/>
    </source>
</evidence>
<dbReference type="Proteomes" id="UP001207736">
    <property type="component" value="Unassembled WGS sequence"/>
</dbReference>
<dbReference type="Proteomes" id="UP001208692">
    <property type="component" value="Unassembled WGS sequence"/>
</dbReference>
<organism evidence="1 3">
    <name type="scientific">Capnocytophaga catalasegens</name>
    <dbReference type="NCBI Taxonomy" id="1004260"/>
    <lineage>
        <taxon>Bacteria</taxon>
        <taxon>Pseudomonadati</taxon>
        <taxon>Bacteroidota</taxon>
        <taxon>Flavobacteriia</taxon>
        <taxon>Flavobacteriales</taxon>
        <taxon>Flavobacteriaceae</taxon>
        <taxon>Capnocytophaga</taxon>
    </lineage>
</organism>
<keyword evidence="4" id="KW-1185">Reference proteome</keyword>
<comment type="caution">
    <text evidence="1">The sequence shown here is derived from an EMBL/GenBank/DDBJ whole genome shotgun (WGS) entry which is preliminary data.</text>
</comment>
<evidence type="ECO:0000313" key="3">
    <source>
        <dbReference type="Proteomes" id="UP001207736"/>
    </source>
</evidence>
<accession>A0AAV5AP25</accession>
<dbReference type="AlphaFoldDB" id="A0AAV5AP25"/>
<dbReference type="EMBL" id="BQKA01000001">
    <property type="protein sequence ID" value="GJM49046.1"/>
    <property type="molecule type" value="Genomic_DNA"/>
</dbReference>
<dbReference type="InterPro" id="IPR025630">
    <property type="entry name" value="DUF4288"/>
</dbReference>
<dbReference type="EMBL" id="BQKB01000011">
    <property type="protein sequence ID" value="GJM52307.1"/>
    <property type="molecule type" value="Genomic_DNA"/>
</dbReference>
<name>A0AAV5AP25_9FLAO</name>
<protein>
    <recommendedName>
        <fullName evidence="5">Phage protein</fullName>
    </recommendedName>
</protein>
<gene>
    <name evidence="1" type="ORF">RCZ15_00220</name>
    <name evidence="2" type="ORF">RCZ16_06250</name>
</gene>
<evidence type="ECO:0000313" key="2">
    <source>
        <dbReference type="EMBL" id="GJM52307.1"/>
    </source>
</evidence>
<evidence type="ECO:0008006" key="5">
    <source>
        <dbReference type="Google" id="ProtNLM"/>
    </source>
</evidence>
<evidence type="ECO:0000313" key="4">
    <source>
        <dbReference type="Proteomes" id="UP001208692"/>
    </source>
</evidence>